<gene>
    <name evidence="1" type="ORF">ECRASSUSDP1_LOCUS9010</name>
</gene>
<keyword evidence="2" id="KW-1185">Reference proteome</keyword>
<name>A0AAD1XE37_EUPCR</name>
<dbReference type="AlphaFoldDB" id="A0AAD1XE37"/>
<evidence type="ECO:0000313" key="2">
    <source>
        <dbReference type="Proteomes" id="UP001295684"/>
    </source>
</evidence>
<accession>A0AAD1XE37</accession>
<proteinExistence type="predicted"/>
<dbReference type="Proteomes" id="UP001295684">
    <property type="component" value="Unassembled WGS sequence"/>
</dbReference>
<protein>
    <submittedName>
        <fullName evidence="1">Uncharacterized protein</fullName>
    </submittedName>
</protein>
<organism evidence="1 2">
    <name type="scientific">Euplotes crassus</name>
    <dbReference type="NCBI Taxonomy" id="5936"/>
    <lineage>
        <taxon>Eukaryota</taxon>
        <taxon>Sar</taxon>
        <taxon>Alveolata</taxon>
        <taxon>Ciliophora</taxon>
        <taxon>Intramacronucleata</taxon>
        <taxon>Spirotrichea</taxon>
        <taxon>Hypotrichia</taxon>
        <taxon>Euplotida</taxon>
        <taxon>Euplotidae</taxon>
        <taxon>Moneuplotes</taxon>
    </lineage>
</organism>
<evidence type="ECO:0000313" key="1">
    <source>
        <dbReference type="EMBL" id="CAI2367722.1"/>
    </source>
</evidence>
<dbReference type="EMBL" id="CAMPGE010008839">
    <property type="protein sequence ID" value="CAI2367722.1"/>
    <property type="molecule type" value="Genomic_DNA"/>
</dbReference>
<sequence>MKTIKRCVKYDDKFEDYSDISSDKQGTYYQFLVERKVPNGTLRHIASLINVTYEFIPDNCSSKRQKVKEQEDPCSSSFQDKKENLRYFANMNDNLISEELNALQNMELKMLEDKPKRRVAKNSEKITKSKAFFQSLPFRGSDCRTKEETDVITICKKSSKTYKHSKSTTIELDHQLPFLRNQKLIPCNLKMGNHKKEKCSNPRCHEKAKYFITYVNKAERQDIASKTGLKELPMKKSKSMACKVKEDSLNLGIKRNSKVKYVKADVFRKHEKIRDQLFEEKISELVHRTENRQEEKTTSFFNDGNLNFQHTPIDDPCEVGGLVEDSGEVTPHDNNEFVIAQDYGSFDDGENLDSQYSSMLGESISGEFNLEVVGSKIDLPKVDTLANIDEDASKPSGPCQLGSKITFGEPSGEVFGLTFDNNCNGIFCNDGNNEFLPINTLQTDN</sequence>
<comment type="caution">
    <text evidence="1">The sequence shown here is derived from an EMBL/GenBank/DDBJ whole genome shotgun (WGS) entry which is preliminary data.</text>
</comment>
<reference evidence="1" key="1">
    <citation type="submission" date="2023-07" db="EMBL/GenBank/DDBJ databases">
        <authorList>
            <consortium name="AG Swart"/>
            <person name="Singh M."/>
            <person name="Singh A."/>
            <person name="Seah K."/>
            <person name="Emmerich C."/>
        </authorList>
    </citation>
    <scope>NUCLEOTIDE SEQUENCE</scope>
    <source>
        <strain evidence="1">DP1</strain>
    </source>
</reference>